<dbReference type="Proteomes" id="UP001225788">
    <property type="component" value="Chromosome"/>
</dbReference>
<gene>
    <name evidence="1" type="ORF">Q9315_09810</name>
</gene>
<evidence type="ECO:0000313" key="2">
    <source>
        <dbReference type="Proteomes" id="UP001225788"/>
    </source>
</evidence>
<keyword evidence="2" id="KW-1185">Reference proteome</keyword>
<name>A0ABY9K1Q5_9HYPH</name>
<dbReference type="RefSeq" id="WP_306156841.1">
    <property type="nucleotide sequence ID" value="NZ_CP132314.1"/>
</dbReference>
<proteinExistence type="predicted"/>
<reference evidence="1 2" key="1">
    <citation type="submission" date="2023-08" db="EMBL/GenBank/DDBJ databases">
        <title>Pathogen: clinical or host-associated sample.</title>
        <authorList>
            <person name="Hergert J."/>
            <person name="Casey R."/>
            <person name="Wagner J."/>
            <person name="Young E.L."/>
            <person name="Oakeson K.F."/>
        </authorList>
    </citation>
    <scope>NUCLEOTIDE SEQUENCE [LARGE SCALE GENOMIC DNA]</scope>
    <source>
        <strain evidence="1 2">UPHL-collab-2</strain>
    </source>
</reference>
<organism evidence="1 2">
    <name type="scientific">Shinella oryzae</name>
    <dbReference type="NCBI Taxonomy" id="2871820"/>
    <lineage>
        <taxon>Bacteria</taxon>
        <taxon>Pseudomonadati</taxon>
        <taxon>Pseudomonadota</taxon>
        <taxon>Alphaproteobacteria</taxon>
        <taxon>Hyphomicrobiales</taxon>
        <taxon>Rhizobiaceae</taxon>
        <taxon>Shinella</taxon>
    </lineage>
</organism>
<accession>A0ABY9K1Q5</accession>
<sequence>MRLSSDKDDAGYRAWCELNGDDKRVTVFLDGVEQRDVTMADDEAGEVRRCVRTPAGNIAVDKNAGEFLMETVKGSVEIQITEGRS</sequence>
<dbReference type="EMBL" id="CP132314">
    <property type="protein sequence ID" value="WLS01743.1"/>
    <property type="molecule type" value="Genomic_DNA"/>
</dbReference>
<evidence type="ECO:0000313" key="1">
    <source>
        <dbReference type="EMBL" id="WLS01743.1"/>
    </source>
</evidence>
<protein>
    <submittedName>
        <fullName evidence="1">Uncharacterized protein</fullName>
    </submittedName>
</protein>